<dbReference type="Proteomes" id="UP001595817">
    <property type="component" value="Unassembled WGS sequence"/>
</dbReference>
<gene>
    <name evidence="1" type="ORF">ACFOZY_12620</name>
</gene>
<evidence type="ECO:0000313" key="1">
    <source>
        <dbReference type="EMBL" id="MFC4411265.1"/>
    </source>
</evidence>
<reference evidence="2" key="1">
    <citation type="journal article" date="2019" name="Int. J. Syst. Evol. Microbiol.">
        <title>The Global Catalogue of Microorganisms (GCM) 10K type strain sequencing project: providing services to taxonomists for standard genome sequencing and annotation.</title>
        <authorList>
            <consortium name="The Broad Institute Genomics Platform"/>
            <consortium name="The Broad Institute Genome Sequencing Center for Infectious Disease"/>
            <person name="Wu L."/>
            <person name="Ma J."/>
        </authorList>
    </citation>
    <scope>NUCLEOTIDE SEQUENCE [LARGE SCALE GENOMIC DNA]</scope>
    <source>
        <strain evidence="2">CCUG 59778</strain>
    </source>
</reference>
<evidence type="ECO:0000313" key="2">
    <source>
        <dbReference type="Proteomes" id="UP001595817"/>
    </source>
</evidence>
<accession>A0ABV8X8J0</accession>
<name>A0ABV8X8J0_9LACT</name>
<dbReference type="RefSeq" id="WP_378155987.1">
    <property type="nucleotide sequence ID" value="NZ_JBHSEC010000019.1"/>
</dbReference>
<dbReference type="EMBL" id="JBHSEC010000019">
    <property type="protein sequence ID" value="MFC4411265.1"/>
    <property type="molecule type" value="Genomic_DNA"/>
</dbReference>
<proteinExistence type="predicted"/>
<protein>
    <submittedName>
        <fullName evidence="1">Uncharacterized protein</fullName>
    </submittedName>
</protein>
<sequence>MENSQVKVQTIVDLSHFELGETITGSVYLSEPEPFDGEIDIVVIKREKNGEDEVLDTISLNPVGDNVSKEVRKIPFMFIPDERWEVTEEQKIILQTLKRLNQDLLGEVEITYG</sequence>
<organism evidence="1 2">
    <name type="scientific">Chungangia koreensis</name>
    <dbReference type="NCBI Taxonomy" id="752657"/>
    <lineage>
        <taxon>Bacteria</taxon>
        <taxon>Bacillati</taxon>
        <taxon>Bacillota</taxon>
        <taxon>Bacilli</taxon>
        <taxon>Lactobacillales</taxon>
        <taxon>Chungangia</taxon>
    </lineage>
</organism>
<keyword evidence="2" id="KW-1185">Reference proteome</keyword>
<comment type="caution">
    <text evidence="1">The sequence shown here is derived from an EMBL/GenBank/DDBJ whole genome shotgun (WGS) entry which is preliminary data.</text>
</comment>